<protein>
    <submittedName>
        <fullName evidence="2">Phage tail protein</fullName>
    </submittedName>
</protein>
<dbReference type="Pfam" id="PF06605">
    <property type="entry name" value="Prophage_tail"/>
    <property type="match status" value="1"/>
</dbReference>
<gene>
    <name evidence="2" type="ORF">ACFFLI_09470</name>
</gene>
<organism evidence="2 3">
    <name type="scientific">Lactiplantibacillus modestisalitolerans</name>
    <dbReference type="NCBI Taxonomy" id="1457219"/>
    <lineage>
        <taxon>Bacteria</taxon>
        <taxon>Bacillati</taxon>
        <taxon>Bacillota</taxon>
        <taxon>Bacilli</taxon>
        <taxon>Lactobacillales</taxon>
        <taxon>Lactobacillaceae</taxon>
        <taxon>Lactiplantibacillus</taxon>
    </lineage>
</organism>
<accession>A0ABV5WVB0</accession>
<proteinExistence type="predicted"/>
<dbReference type="PROSITE" id="PS51688">
    <property type="entry name" value="ICA"/>
    <property type="match status" value="1"/>
</dbReference>
<evidence type="ECO:0000313" key="2">
    <source>
        <dbReference type="EMBL" id="MFB9770089.1"/>
    </source>
</evidence>
<dbReference type="EMBL" id="JBHLZY010000025">
    <property type="protein sequence ID" value="MFB9770089.1"/>
    <property type="molecule type" value="Genomic_DNA"/>
</dbReference>
<dbReference type="Gene3D" id="3.55.50.40">
    <property type="match status" value="1"/>
</dbReference>
<keyword evidence="3" id="KW-1185">Reference proteome</keyword>
<evidence type="ECO:0000259" key="1">
    <source>
        <dbReference type="PROSITE" id="PS51688"/>
    </source>
</evidence>
<dbReference type="InterPro" id="IPR030392">
    <property type="entry name" value="S74_ICA"/>
</dbReference>
<sequence>MIKFYDTAGAAHFGQATITRTTSVNGGLSLSGEIFTGDEVLTGLDYGWWLNFDDEKYVVTYKQLNDETNTIQFDAVQQFFWDFAKSALHAQYTGSHEYRFYLGQIFQDSGYTYTYDVEVPAFEKENWGYKNKLDLFNDIMSQANQEFEVHNEKVHIAPQIGSDLTSFVRKGINLSDLAEEMKISDFVTYARGYGAFNNSEDPSQGRLEVEYRSELAKKFGDLEMDPIVDERYKVASNLIAALKAKVDATYTVSMTMNIYDLENAGYPNYESPKVGDWILAIDEALNFKRKIRIIKLEEQFDAKGKRIGYTATCGDLNIVDQYTNIQSSLDSKVQRIQESVDNVAISANGKSSNYYGAKEPASANDGDLWFDQSNSDPDKWTIKQWANGRWEQLTLNPGEIDAKVSVAKQAADTAVENANTAVKNANQAVEASGLATTTANAANDAATAAKDLATSTANSFVTVQSQADTAANDASTALDQAKSALDTANGVSDNYTSFKQIVDDNSGTIKTLATSESVDAVSGRVTKAQSLAEQTADGLALKADSSTVDTLSDTVEQQGIDLKAAQGELKLKLTQSDLTNSLSGYATQTWAQNQITATATGLETQLSSVTQRLNTDDRPNLITESLQNINNWVKNSAAQEAIKNNVFSNGTNTMSYLGVGGIESISATLPTVAGNSYVVSIDFTGPNFATDTGFGWGAGIDFGTDQDHFVTLEPGANNKRYIFRFVASGNDTLYLQFGNVADSVSNTFVFANLSVQLDAVSQVTSTEMSTVRQDLEEWSAKVAKTQGDLGDLTTKFKVATDGIQSLTDKQDKQSETISSLKSGAEGFNSTIQQLQFNQAMPWASTLISDDMTNWTLNDVMQSAAKISYANGVNTCAYKGVSSVEKMTTTLPTKAGNQYVLSIVHTSPNYTPTSNAAYPYEGIGLSVAGSSVTLSPGSNDKRYVLRFLAKGNDVLTLNSGAVPDGVSMTFVFAGLSLQLDTASMATSTEMSAINQTVNGIQLTVADKANQSQVTQLSNQITSVVGGLGQPNLVYNSEFANKAEGWMIPSVPVNAAYYSNAVWYDKLSNHVVFNSTAAEGTWTRITSKPVPCVQGIPYSCSGQLVTDKSTVPKAIVAVEFLDENYNRSSTKYERYMGAKLETVATENVLPDAKAKYVRVSFEINGSGHVGLSNPMLVASSTIGPYHPDTVGYSQITQLQDRIDARVMVDGKIAAALSLSADGGGTVLITGKSVHITGQTTIDNAVIKDSMIDYIDATKIKVGTLNGTDVNIINLNADNITAGTIRGTNLTIGLDTGNVEFQKGRIHSSDNAIDINVNSKYMSVADNDNRILISGGEIQMVKPTFLDRQTTPYVRISNAVAGASWGGATFWGRDYFVVTNGANDVSFSSLPIGEERFAGISGGHATDGSWKPTKIGGAERGVFISGGQKYSDGYTSFSPFIRVGDNGYIGTGTNGSNITVMGNHIYLKSPHTTSKGANAYMSPDGELVESTSAAKYKTDIVRSFETGMGDKLLEVPVAHWKDKEEVLNKTLDPTAKNPETYFGMIADDLDEAGLNELVAYDDKGDVHGIQYDRVALALIPLIRNYRDRITELETEVKQMKEV</sequence>
<dbReference type="RefSeq" id="WP_137642131.1">
    <property type="nucleotide sequence ID" value="NZ_BJEA01000004.1"/>
</dbReference>
<name>A0ABV5WVB0_9LACO</name>
<comment type="caution">
    <text evidence="2">The sequence shown here is derived from an EMBL/GenBank/DDBJ whole genome shotgun (WGS) entry which is preliminary data.</text>
</comment>
<feature type="domain" description="Peptidase S74" evidence="1">
    <location>
        <begin position="1489"/>
        <end position="1593"/>
    </location>
</feature>
<evidence type="ECO:0000313" key="3">
    <source>
        <dbReference type="Proteomes" id="UP001589691"/>
    </source>
</evidence>
<dbReference type="InterPro" id="IPR010572">
    <property type="entry name" value="Tail_dom"/>
</dbReference>
<dbReference type="Proteomes" id="UP001589691">
    <property type="component" value="Unassembled WGS sequence"/>
</dbReference>
<reference evidence="2 3" key="1">
    <citation type="submission" date="2024-09" db="EMBL/GenBank/DDBJ databases">
        <authorList>
            <person name="Sun Q."/>
            <person name="Mori K."/>
        </authorList>
    </citation>
    <scope>NUCLEOTIDE SEQUENCE [LARGE SCALE GENOMIC DNA]</scope>
    <source>
        <strain evidence="2 3">TBRC 4576</strain>
    </source>
</reference>